<evidence type="ECO:0000313" key="3">
    <source>
        <dbReference type="EMBL" id="RWX74356.1"/>
    </source>
</evidence>
<accession>A0A3S3RP65</accession>
<dbReference type="RefSeq" id="WP_128445727.1">
    <property type="nucleotide sequence ID" value="NZ_SBIP01000008.1"/>
</dbReference>
<feature type="domain" description="DUF4167" evidence="2">
    <location>
        <begin position="25"/>
        <end position="98"/>
    </location>
</feature>
<feature type="compositionally biased region" description="Acidic residues" evidence="1">
    <location>
        <begin position="120"/>
        <end position="131"/>
    </location>
</feature>
<feature type="region of interest" description="Disordered" evidence="1">
    <location>
        <begin position="1"/>
        <end position="50"/>
    </location>
</feature>
<keyword evidence="4" id="KW-1185">Reference proteome</keyword>
<sequence length="281" mass="30721">MRPGQQNKRGRGRGTNNNNNGGSGGGNNNFNRKGGNPLSRTYDSSGPDVKIRGTAQHIAEKYSTLARDAQSSGDRVMAENYLQHAEHYNRIIAAAQAQMQDRFPRDERGEMQDRDGNVLDQDDLDGSDGDDFGYAPQPGMDEQPRREQHTQGQNIQGQGGQQASGTPQGQVSEGREQPPRENRREPRRERRPDRPERVVQQPNQQPAEISAPVADPDGPQPVIEGTPAEVAVEEEAQAEAAPRRRRNAGNRPRRPRRGEAGAEEGEASGDDQPALAEAAGE</sequence>
<proteinExistence type="predicted"/>
<dbReference type="AlphaFoldDB" id="A0A3S3RP65"/>
<dbReference type="Pfam" id="PF13763">
    <property type="entry name" value="DUF4167"/>
    <property type="match status" value="1"/>
</dbReference>
<protein>
    <submittedName>
        <fullName evidence="3">DUF4167 domain-containing protein</fullName>
    </submittedName>
</protein>
<feature type="compositionally biased region" description="Basic and acidic residues" evidence="1">
    <location>
        <begin position="173"/>
        <end position="197"/>
    </location>
</feature>
<evidence type="ECO:0000259" key="2">
    <source>
        <dbReference type="Pfam" id="PF13763"/>
    </source>
</evidence>
<dbReference type="OrthoDB" id="9816310at2"/>
<feature type="compositionally biased region" description="Basic and acidic residues" evidence="1">
    <location>
        <begin position="102"/>
        <end position="117"/>
    </location>
</feature>
<dbReference type="EMBL" id="SBIP01000008">
    <property type="protein sequence ID" value="RWX74356.1"/>
    <property type="molecule type" value="Genomic_DNA"/>
</dbReference>
<feature type="region of interest" description="Disordered" evidence="1">
    <location>
        <begin position="98"/>
        <end position="281"/>
    </location>
</feature>
<evidence type="ECO:0000256" key="1">
    <source>
        <dbReference type="SAM" id="MobiDB-lite"/>
    </source>
</evidence>
<dbReference type="Proteomes" id="UP000287687">
    <property type="component" value="Unassembled WGS sequence"/>
</dbReference>
<feature type="compositionally biased region" description="Basic residues" evidence="1">
    <location>
        <begin position="243"/>
        <end position="256"/>
    </location>
</feature>
<comment type="caution">
    <text evidence="3">The sequence shown here is derived from an EMBL/GenBank/DDBJ whole genome shotgun (WGS) entry which is preliminary data.</text>
</comment>
<organism evidence="3 4">
    <name type="scientific">Neorhizobium lilium</name>
    <dbReference type="NCBI Taxonomy" id="2503024"/>
    <lineage>
        <taxon>Bacteria</taxon>
        <taxon>Pseudomonadati</taxon>
        <taxon>Pseudomonadota</taxon>
        <taxon>Alphaproteobacteria</taxon>
        <taxon>Hyphomicrobiales</taxon>
        <taxon>Rhizobiaceae</taxon>
        <taxon>Rhizobium/Agrobacterium group</taxon>
        <taxon>Neorhizobium</taxon>
    </lineage>
</organism>
<gene>
    <name evidence="3" type="ORF">EPK99_24510</name>
</gene>
<reference evidence="3 4" key="1">
    <citation type="submission" date="2019-01" db="EMBL/GenBank/DDBJ databases">
        <title>The draft genome of Rhizobium sp. 24NR.</title>
        <authorList>
            <person name="Liu L."/>
            <person name="Liang L."/>
            <person name="Shi S."/>
            <person name="Xu L."/>
            <person name="Wang X."/>
            <person name="Li L."/>
            <person name="Zhang X."/>
        </authorList>
    </citation>
    <scope>NUCLEOTIDE SEQUENCE [LARGE SCALE GENOMIC DNA]</scope>
    <source>
        <strain evidence="3 4">24NR</strain>
    </source>
</reference>
<evidence type="ECO:0000313" key="4">
    <source>
        <dbReference type="Proteomes" id="UP000287687"/>
    </source>
</evidence>
<name>A0A3S3RP65_9HYPH</name>
<dbReference type="InterPro" id="IPR025430">
    <property type="entry name" value="DUF4167"/>
</dbReference>